<dbReference type="Proteomes" id="UP000178690">
    <property type="component" value="Unassembled WGS sequence"/>
</dbReference>
<dbReference type="PROSITE" id="PS00195">
    <property type="entry name" value="GLUTAREDOXIN_1"/>
    <property type="match status" value="1"/>
</dbReference>
<comment type="caution">
    <text evidence="2">The sequence shown here is derived from an EMBL/GenBank/DDBJ whole genome shotgun (WGS) entry which is preliminary data.</text>
</comment>
<dbReference type="GO" id="GO:0045454">
    <property type="term" value="P:cell redox homeostasis"/>
    <property type="evidence" value="ECO:0007669"/>
    <property type="project" value="TreeGrafter"/>
</dbReference>
<dbReference type="InterPro" id="IPR002109">
    <property type="entry name" value="Glutaredoxin"/>
</dbReference>
<dbReference type="PANTHER" id="PTHR34386">
    <property type="entry name" value="GLUTAREDOXIN"/>
    <property type="match status" value="1"/>
</dbReference>
<evidence type="ECO:0000259" key="1">
    <source>
        <dbReference type="Pfam" id="PF00462"/>
    </source>
</evidence>
<evidence type="ECO:0000313" key="3">
    <source>
        <dbReference type="Proteomes" id="UP000178690"/>
    </source>
</evidence>
<organism evidence="2 3">
    <name type="scientific">Terrybacteria sp. (strain RIFCSPHIGHO2_01_FULL_58_15)</name>
    <dbReference type="NCBI Taxonomy" id="1802363"/>
    <lineage>
        <taxon>Bacteria</taxon>
        <taxon>Candidatus Terryibacteriota</taxon>
    </lineage>
</organism>
<dbReference type="PANTHER" id="PTHR34386:SF1">
    <property type="entry name" value="GLUTAREDOXIN-LIKE PROTEIN NRDH"/>
    <property type="match status" value="1"/>
</dbReference>
<dbReference type="InterPro" id="IPR051548">
    <property type="entry name" value="Grx-like_ET"/>
</dbReference>
<dbReference type="PROSITE" id="PS51354">
    <property type="entry name" value="GLUTAREDOXIN_2"/>
    <property type="match status" value="1"/>
</dbReference>
<dbReference type="EMBL" id="MHST01000022">
    <property type="protein sequence ID" value="OHA48289.1"/>
    <property type="molecule type" value="Genomic_DNA"/>
</dbReference>
<evidence type="ECO:0000313" key="2">
    <source>
        <dbReference type="EMBL" id="OHA48289.1"/>
    </source>
</evidence>
<dbReference type="CDD" id="cd02976">
    <property type="entry name" value="NrdH"/>
    <property type="match status" value="1"/>
</dbReference>
<dbReference type="SUPFAM" id="SSF52833">
    <property type="entry name" value="Thioredoxin-like"/>
    <property type="match status" value="1"/>
</dbReference>
<proteinExistence type="predicted"/>
<protein>
    <submittedName>
        <fullName evidence="2">NrdH-redoxin</fullName>
    </submittedName>
</protein>
<reference evidence="2 3" key="1">
    <citation type="journal article" date="2016" name="Nat. Commun.">
        <title>Thousands of microbial genomes shed light on interconnected biogeochemical processes in an aquifer system.</title>
        <authorList>
            <person name="Anantharaman K."/>
            <person name="Brown C.T."/>
            <person name="Hug L.A."/>
            <person name="Sharon I."/>
            <person name="Castelle C.J."/>
            <person name="Probst A.J."/>
            <person name="Thomas B.C."/>
            <person name="Singh A."/>
            <person name="Wilkins M.J."/>
            <person name="Karaoz U."/>
            <person name="Brodie E.L."/>
            <person name="Williams K.H."/>
            <person name="Hubbard S.S."/>
            <person name="Banfield J.F."/>
        </authorList>
    </citation>
    <scope>NUCLEOTIDE SEQUENCE [LARGE SCALE GENOMIC DNA]</scope>
    <source>
        <strain evidence="3">RIFCSPHIGHO2_01_FULL_58_15</strain>
    </source>
</reference>
<dbReference type="GO" id="GO:0009055">
    <property type="term" value="F:electron transfer activity"/>
    <property type="evidence" value="ECO:0007669"/>
    <property type="project" value="TreeGrafter"/>
</dbReference>
<dbReference type="Pfam" id="PF00462">
    <property type="entry name" value="Glutaredoxin"/>
    <property type="match status" value="1"/>
</dbReference>
<dbReference type="InterPro" id="IPR011767">
    <property type="entry name" value="GLR_AS"/>
</dbReference>
<dbReference type="STRING" id="1802363.A2682_01710"/>
<accession>A0A1G2PKJ7</accession>
<dbReference type="Gene3D" id="3.40.30.10">
    <property type="entry name" value="Glutaredoxin"/>
    <property type="match status" value="1"/>
</dbReference>
<dbReference type="AlphaFoldDB" id="A0A1G2PKJ7"/>
<sequence length="78" mass="8546">MAVTIYTTATCVYCRAAKKLFSEHNIAYTEKDVAQDAAARSEMIERSGQLGVPVIDVNGTVVVGFNEPKLRELLDIRG</sequence>
<dbReference type="InterPro" id="IPR036249">
    <property type="entry name" value="Thioredoxin-like_sf"/>
</dbReference>
<feature type="domain" description="Glutaredoxin" evidence="1">
    <location>
        <begin position="3"/>
        <end position="62"/>
    </location>
</feature>
<name>A0A1G2PKJ7_TERXR</name>
<gene>
    <name evidence="2" type="ORF">A2682_01710</name>
</gene>